<organism evidence="1 2">
    <name type="scientific">Candidatus Roizmanbacteria bacterium RIFCSPHIGHO2_01_FULL_39_12b</name>
    <dbReference type="NCBI Taxonomy" id="1802030"/>
    <lineage>
        <taxon>Bacteria</taxon>
        <taxon>Candidatus Roizmaniibacteriota</taxon>
    </lineage>
</organism>
<accession>A0A1F7GAI4</accession>
<dbReference type="Pfam" id="PF08843">
    <property type="entry name" value="AbiEii"/>
    <property type="match status" value="1"/>
</dbReference>
<dbReference type="AlphaFoldDB" id="A0A1F7GAI4"/>
<comment type="caution">
    <text evidence="1">The sequence shown here is derived from an EMBL/GenBank/DDBJ whole genome shotgun (WGS) entry which is preliminary data.</text>
</comment>
<reference evidence="1 2" key="1">
    <citation type="journal article" date="2016" name="Nat. Commun.">
        <title>Thousands of microbial genomes shed light on interconnected biogeochemical processes in an aquifer system.</title>
        <authorList>
            <person name="Anantharaman K."/>
            <person name="Brown C.T."/>
            <person name="Hug L.A."/>
            <person name="Sharon I."/>
            <person name="Castelle C.J."/>
            <person name="Probst A.J."/>
            <person name="Thomas B.C."/>
            <person name="Singh A."/>
            <person name="Wilkins M.J."/>
            <person name="Karaoz U."/>
            <person name="Brodie E.L."/>
            <person name="Williams K.H."/>
            <person name="Hubbard S.S."/>
            <person name="Banfield J.F."/>
        </authorList>
    </citation>
    <scope>NUCLEOTIDE SEQUENCE [LARGE SCALE GENOMIC DNA]</scope>
</reference>
<evidence type="ECO:0008006" key="3">
    <source>
        <dbReference type="Google" id="ProtNLM"/>
    </source>
</evidence>
<protein>
    <recommendedName>
        <fullName evidence="3">Nucleotidyl transferase AbiEii/AbiGii toxin family protein</fullName>
    </recommendedName>
</protein>
<evidence type="ECO:0000313" key="2">
    <source>
        <dbReference type="Proteomes" id="UP000178372"/>
    </source>
</evidence>
<name>A0A1F7GAI4_9BACT</name>
<dbReference type="Gene3D" id="3.10.450.620">
    <property type="entry name" value="JHP933, nucleotidyltransferase-like core domain"/>
    <property type="match status" value="1"/>
</dbReference>
<proteinExistence type="predicted"/>
<dbReference type="EMBL" id="MFZF01000023">
    <property type="protein sequence ID" value="OGK15894.1"/>
    <property type="molecule type" value="Genomic_DNA"/>
</dbReference>
<dbReference type="Proteomes" id="UP000178372">
    <property type="component" value="Unassembled WGS sequence"/>
</dbReference>
<gene>
    <name evidence="1" type="ORF">A2690_04540</name>
</gene>
<sequence>MLTTSTIQQLANKYQSTELNIKREYLQHLFLSYFYTQPQTENILFKGGTALRIIYGSPRFSEDLDFSAKYGSVKMIEDCVVNTLKEIEREGLSIEISESKRTTGGYLAIIQSRIYEQVINLQTEISFRKKNISGQFATIVSDFIPSYSIMQLKKFQLVEEKIHACLERRKGRDFYDLYFLLRANMLSVENKGQLVKIQDIIKSVSVDFTKELKQFLPKSYWNVIKDFKGVLLQEIERYV</sequence>
<dbReference type="InterPro" id="IPR014942">
    <property type="entry name" value="AbiEii"/>
</dbReference>
<evidence type="ECO:0000313" key="1">
    <source>
        <dbReference type="EMBL" id="OGK15894.1"/>
    </source>
</evidence>